<protein>
    <submittedName>
        <fullName evidence="1">Conserved domain protein</fullName>
    </submittedName>
</protein>
<dbReference type="Pfam" id="PF13306">
    <property type="entry name" value="LRR_5"/>
    <property type="match status" value="4"/>
</dbReference>
<sequence>MLQMRVTNFLSVFVVLFFRTILTVCAGGVFTDGHFQYMVEDYVYDGDSAVYIVGMEDSLRTATILVLPGSIVHNGYEYRVTGVGENAFARNGCVEQVVIGEGIEAIYDYAFFDSPLLQSIVISSTVDYISSSAFGFCPNLRSISVDRRNEIFSSPEGCNVIVDEKNKELVLGCRTSVIPKGIECIGESAFYGCLGMEELSVPEGVVEIGSGAFSGCAGLKSVVLPHTLERIGNFAFWGCAQMKSLHIPSKVSSIQAPLFGKCWMLDTIEVDTLNPVYDSRYGCNAIVETASDKIISGCGNSRIVEGVKEIGEAAFVHSSLRTVEIPKTVTLIGERAFACCIFCISMEVDVQNPVYDSRQGCNAVIETATGKVVVGCAKTNFVNGVGEIGAYAFTGMYMPPYFIIPEGIRKIGNSAFSFCEGLDWVLVPNSVEEIGTSAFHSSSLRQVYWNASMDEIPESSFSDCKNLYAIAFSKEIKSVGAYAFRHCSDLFCMSFSEGVEYIGYKAFEGSPCEENIKKKYSSALSSDYGQPQRSIRERLYEN</sequence>
<dbReference type="InterPro" id="IPR053139">
    <property type="entry name" value="Surface_bspA-like"/>
</dbReference>
<evidence type="ECO:0000313" key="2">
    <source>
        <dbReference type="Proteomes" id="UP000005546"/>
    </source>
</evidence>
<dbReference type="OrthoDB" id="1062636at2"/>
<dbReference type="HOGENOM" id="CLU_560947_0_0_10"/>
<organism evidence="1 2">
    <name type="scientific">Paraprevotella xylaniphila YIT 11841</name>
    <dbReference type="NCBI Taxonomy" id="762982"/>
    <lineage>
        <taxon>Bacteria</taxon>
        <taxon>Pseudomonadati</taxon>
        <taxon>Bacteroidota</taxon>
        <taxon>Bacteroidia</taxon>
        <taxon>Bacteroidales</taxon>
        <taxon>Prevotellaceae</taxon>
        <taxon>Paraprevotella</taxon>
    </lineage>
</organism>
<name>F3QQK4_9BACT</name>
<comment type="caution">
    <text evidence="1">The sequence shown here is derived from an EMBL/GenBank/DDBJ whole genome shotgun (WGS) entry which is preliminary data.</text>
</comment>
<reference evidence="1 2" key="1">
    <citation type="submission" date="2011-02" db="EMBL/GenBank/DDBJ databases">
        <authorList>
            <person name="Weinstock G."/>
            <person name="Sodergren E."/>
            <person name="Clifton S."/>
            <person name="Fulton L."/>
            <person name="Fulton B."/>
            <person name="Courtney L."/>
            <person name="Fronick C."/>
            <person name="Harrison M."/>
            <person name="Strong C."/>
            <person name="Farmer C."/>
            <person name="Delahaunty K."/>
            <person name="Markovic C."/>
            <person name="Hall O."/>
            <person name="Minx P."/>
            <person name="Tomlinson C."/>
            <person name="Mitreva M."/>
            <person name="Hou S."/>
            <person name="Chen J."/>
            <person name="Wollam A."/>
            <person name="Pepin K.H."/>
            <person name="Johnson M."/>
            <person name="Bhonagiri V."/>
            <person name="Zhang X."/>
            <person name="Suruliraj S."/>
            <person name="Warren W."/>
            <person name="Chinwalla A."/>
            <person name="Mardis E.R."/>
            <person name="Wilson R.K."/>
        </authorList>
    </citation>
    <scope>NUCLEOTIDE SEQUENCE [LARGE SCALE GENOMIC DNA]</scope>
    <source>
        <strain evidence="1 2">YIT 11841</strain>
    </source>
</reference>
<dbReference type="InterPro" id="IPR032675">
    <property type="entry name" value="LRR_dom_sf"/>
</dbReference>
<keyword evidence="2" id="KW-1185">Reference proteome</keyword>
<dbReference type="InterPro" id="IPR026906">
    <property type="entry name" value="LRR_5"/>
</dbReference>
<dbReference type="SUPFAM" id="SSF52058">
    <property type="entry name" value="L domain-like"/>
    <property type="match status" value="2"/>
</dbReference>
<gene>
    <name evidence="1" type="ORF">HMPREF9442_00446</name>
</gene>
<proteinExistence type="predicted"/>
<dbReference type="PANTHER" id="PTHR45661:SF3">
    <property type="entry name" value="IG-LIKE DOMAIN-CONTAINING PROTEIN"/>
    <property type="match status" value="1"/>
</dbReference>
<dbReference type="STRING" id="762982.HMPREF9442_00446"/>
<evidence type="ECO:0000313" key="1">
    <source>
        <dbReference type="EMBL" id="EGG57087.1"/>
    </source>
</evidence>
<dbReference type="Gene3D" id="3.80.10.10">
    <property type="entry name" value="Ribonuclease Inhibitor"/>
    <property type="match status" value="2"/>
</dbReference>
<dbReference type="eggNOG" id="COG5492">
    <property type="taxonomic scope" value="Bacteria"/>
</dbReference>
<dbReference type="PANTHER" id="PTHR45661">
    <property type="entry name" value="SURFACE ANTIGEN"/>
    <property type="match status" value="1"/>
</dbReference>
<dbReference type="EMBL" id="AFBR01000013">
    <property type="protein sequence ID" value="EGG57087.1"/>
    <property type="molecule type" value="Genomic_DNA"/>
</dbReference>
<dbReference type="AlphaFoldDB" id="F3QQK4"/>
<dbReference type="Proteomes" id="UP000005546">
    <property type="component" value="Unassembled WGS sequence"/>
</dbReference>
<accession>F3QQK4</accession>